<accession>A0A2I1XCV3</accession>
<evidence type="ECO:0000313" key="3">
    <source>
        <dbReference type="Proteomes" id="UP000234767"/>
    </source>
</evidence>
<dbReference type="AlphaFoldDB" id="A0A2I1XCV3"/>
<name>A0A2I1XCV3_NEISI</name>
<feature type="non-terminal residue" evidence="2">
    <location>
        <position position="1"/>
    </location>
</feature>
<dbReference type="InterPro" id="IPR036397">
    <property type="entry name" value="RNaseH_sf"/>
</dbReference>
<dbReference type="Proteomes" id="UP000234767">
    <property type="component" value="Unassembled WGS sequence"/>
</dbReference>
<organism evidence="2 3">
    <name type="scientific">Neisseria sicca</name>
    <dbReference type="NCBI Taxonomy" id="490"/>
    <lineage>
        <taxon>Bacteria</taxon>
        <taxon>Pseudomonadati</taxon>
        <taxon>Pseudomonadota</taxon>
        <taxon>Betaproteobacteria</taxon>
        <taxon>Neisseriales</taxon>
        <taxon>Neisseriaceae</taxon>
        <taxon>Neisseria</taxon>
    </lineage>
</organism>
<dbReference type="InterPro" id="IPR001584">
    <property type="entry name" value="Integrase_cat-core"/>
</dbReference>
<evidence type="ECO:0000259" key="1">
    <source>
        <dbReference type="Pfam" id="PF13333"/>
    </source>
</evidence>
<dbReference type="GO" id="GO:0003676">
    <property type="term" value="F:nucleic acid binding"/>
    <property type="evidence" value="ECO:0007669"/>
    <property type="project" value="InterPro"/>
</dbReference>
<feature type="domain" description="Integrase catalytic" evidence="1">
    <location>
        <begin position="35"/>
        <end position="83"/>
    </location>
</feature>
<comment type="caution">
    <text evidence="2">The sequence shown here is derived from an EMBL/GenBank/DDBJ whole genome shotgun (WGS) entry which is preliminary data.</text>
</comment>
<dbReference type="Gene3D" id="3.30.420.10">
    <property type="entry name" value="Ribonuclease H-like superfamily/Ribonuclease H"/>
    <property type="match status" value="1"/>
</dbReference>
<dbReference type="PANTHER" id="PTHR46889">
    <property type="entry name" value="TRANSPOSASE INSF FOR INSERTION SEQUENCE IS3B-RELATED"/>
    <property type="match status" value="1"/>
</dbReference>
<dbReference type="SUPFAM" id="SSF53098">
    <property type="entry name" value="Ribonuclease H-like"/>
    <property type="match status" value="1"/>
</dbReference>
<dbReference type="InterPro" id="IPR012337">
    <property type="entry name" value="RNaseH-like_sf"/>
</dbReference>
<gene>
    <name evidence="2" type="ORF">CYK00_04225</name>
</gene>
<reference evidence="2 3" key="1">
    <citation type="submission" date="2017-12" db="EMBL/GenBank/DDBJ databases">
        <title>Phylogenetic diversity of female urinary microbiome.</title>
        <authorList>
            <person name="Thomas-White K."/>
            <person name="Wolfe A.J."/>
        </authorList>
    </citation>
    <scope>NUCLEOTIDE SEQUENCE [LARGE SCALE GENOMIC DNA]</scope>
    <source>
        <strain evidence="2 3">UMB0321</strain>
    </source>
</reference>
<dbReference type="EMBL" id="PKJO01000004">
    <property type="protein sequence ID" value="PLA40447.1"/>
    <property type="molecule type" value="Genomic_DNA"/>
</dbReference>
<evidence type="ECO:0000313" key="2">
    <source>
        <dbReference type="EMBL" id="PLA40447.1"/>
    </source>
</evidence>
<sequence>GVLYRTAGYRELLAEHSMVQSMSRKANCWDNAPMESFFAVLKTECFYNAGKKKKDELMKQIDDYMDYYNWERCSLKLKKLSPVAKIWGAVQTSNRDFQTTFSFSYLKRVFQRSGQAARRAVNVDVGHGAVAFVEHVFKVQADAGGFADFVMRGQVQRSVWALGQCFFTGSGEGLIFIIGVCAALPVDVCTQV</sequence>
<dbReference type="Pfam" id="PF13333">
    <property type="entry name" value="rve_2"/>
    <property type="match status" value="1"/>
</dbReference>
<dbReference type="GO" id="GO:0015074">
    <property type="term" value="P:DNA integration"/>
    <property type="evidence" value="ECO:0007669"/>
    <property type="project" value="InterPro"/>
</dbReference>
<proteinExistence type="predicted"/>
<protein>
    <recommendedName>
        <fullName evidence="1">Integrase catalytic domain-containing protein</fullName>
    </recommendedName>
</protein>
<dbReference type="InterPro" id="IPR050900">
    <property type="entry name" value="Transposase_IS3/IS150/IS904"/>
</dbReference>
<dbReference type="PANTHER" id="PTHR46889:SF4">
    <property type="entry name" value="TRANSPOSASE INSO FOR INSERTION SEQUENCE ELEMENT IS911B-RELATED"/>
    <property type="match status" value="1"/>
</dbReference>